<dbReference type="Pfam" id="PF00593">
    <property type="entry name" value="TonB_dep_Rec_b-barrel"/>
    <property type="match status" value="1"/>
</dbReference>
<evidence type="ECO:0000256" key="6">
    <source>
        <dbReference type="ARBA" id="ARBA00022729"/>
    </source>
</evidence>
<evidence type="ECO:0000259" key="14">
    <source>
        <dbReference type="Pfam" id="PF00593"/>
    </source>
</evidence>
<keyword evidence="6 13" id="KW-0732">Signal</keyword>
<keyword evidence="3 11" id="KW-0813">Transport</keyword>
<dbReference type="PANTHER" id="PTHR30069:SF41">
    <property type="entry name" value="HEME_HEMOPEXIN UTILIZATION PROTEIN C"/>
    <property type="match status" value="1"/>
</dbReference>
<dbReference type="STRING" id="595536.GCA_000178815_02633"/>
<dbReference type="GO" id="GO:0015344">
    <property type="term" value="F:siderophore uptake transmembrane transporter activity"/>
    <property type="evidence" value="ECO:0007669"/>
    <property type="project" value="TreeGrafter"/>
</dbReference>
<dbReference type="InterPro" id="IPR011276">
    <property type="entry name" value="TonB_haem/Hb_rcpt"/>
</dbReference>
<evidence type="ECO:0000256" key="3">
    <source>
        <dbReference type="ARBA" id="ARBA00022448"/>
    </source>
</evidence>
<keyword evidence="17" id="KW-1185">Reference proteome</keyword>
<protein>
    <submittedName>
        <fullName evidence="16">TonB-dependent receptor</fullName>
    </submittedName>
</protein>
<dbReference type="GO" id="GO:0009279">
    <property type="term" value="C:cell outer membrane"/>
    <property type="evidence" value="ECO:0007669"/>
    <property type="project" value="UniProtKB-SubCell"/>
</dbReference>
<evidence type="ECO:0000256" key="2">
    <source>
        <dbReference type="ARBA" id="ARBA00009810"/>
    </source>
</evidence>
<dbReference type="GO" id="GO:0044718">
    <property type="term" value="P:siderophore transmembrane transport"/>
    <property type="evidence" value="ECO:0007669"/>
    <property type="project" value="TreeGrafter"/>
</dbReference>
<evidence type="ECO:0000256" key="11">
    <source>
        <dbReference type="PROSITE-ProRule" id="PRU01360"/>
    </source>
</evidence>
<dbReference type="EMBL" id="CP023737">
    <property type="protein sequence ID" value="ATQ68639.1"/>
    <property type="molecule type" value="Genomic_DNA"/>
</dbReference>
<name>A0A2D2D192_METT3</name>
<evidence type="ECO:0000313" key="16">
    <source>
        <dbReference type="EMBL" id="ATQ68639.1"/>
    </source>
</evidence>
<evidence type="ECO:0000256" key="13">
    <source>
        <dbReference type="SAM" id="SignalP"/>
    </source>
</evidence>
<sequence length="701" mass="75350">MHRSYHRARASAALVFSSTFALAAPAHAQSPRADFEGLETINVTATKTQEAPVESMTASSVVTRKEIERFQPSTLADILRNVPGVATQESQNDPAQSINIRGLQDFGRVNVLIDGARQNFQISGHNANGTFYLEPEFLSQADVVRGPVSNIYGSGAIGGVVSFRTRGADDVLAPGERYGIIQKLGSGTNGQGLLESTSLATRPTDWADAFGQFVYRRRTPYEDGEGKTVADTGSELVGGLMKLAVRPDEGHAITATALMQNYRFANNGTSGSGTRFSDDVDANTFTLGYHFAKPDVPLLDLDAKVYYTETRNRQTVLSPTATYRALGVSAGAGLEDHIGTWGLDVHNTARFSTAMIDHALTFGGDNAEDHVTTIDNAGKFVSALTPSGDRRLSGAFVQDEARYGSWLRVLGALRFDDYALSGGAYGSSGSRLSPKITVGVTPLAGVEIYGTYAEGYRAPSITETLISGTHPFPAFNILPNPYLKPEVAHDVEVGVNVKYEDVLKPGDKIRGKLNLFQNRIDNFIDFQTVGGSYLVPFIPGMSTVVCNFASYLCFPITSYQYLNVARAEIRGVEGEGVYDWGGGFLSVAGSLNSGKDLSTNAPLYSVAPGRITTSLAFRFLDAALTVGGRYTAVDRSPTTVTTPTKSYDYIDLFANYAVNDAVTANLLLSNVTNRKYTQYLNSLPSAGFTVKFAVAVKFASN</sequence>
<dbReference type="GO" id="GO:0015232">
    <property type="term" value="F:heme transmembrane transporter activity"/>
    <property type="evidence" value="ECO:0007669"/>
    <property type="project" value="InterPro"/>
</dbReference>
<comment type="similarity">
    <text evidence="2 11 12">Belongs to the TonB-dependent receptor family.</text>
</comment>
<evidence type="ECO:0000256" key="9">
    <source>
        <dbReference type="ARBA" id="ARBA00023170"/>
    </source>
</evidence>
<dbReference type="SUPFAM" id="SSF56935">
    <property type="entry name" value="Porins"/>
    <property type="match status" value="1"/>
</dbReference>
<dbReference type="Gene3D" id="2.40.170.20">
    <property type="entry name" value="TonB-dependent receptor, beta-barrel domain"/>
    <property type="match status" value="1"/>
</dbReference>
<dbReference type="InterPro" id="IPR000531">
    <property type="entry name" value="Beta-barrel_TonB"/>
</dbReference>
<dbReference type="InterPro" id="IPR010949">
    <property type="entry name" value="TonB_Hb/transfer/lactofer_rcpt"/>
</dbReference>
<evidence type="ECO:0000256" key="1">
    <source>
        <dbReference type="ARBA" id="ARBA00004571"/>
    </source>
</evidence>
<dbReference type="InterPro" id="IPR037066">
    <property type="entry name" value="Plug_dom_sf"/>
</dbReference>
<feature type="signal peptide" evidence="13">
    <location>
        <begin position="1"/>
        <end position="23"/>
    </location>
</feature>
<feature type="chain" id="PRO_5013675896" evidence="13">
    <location>
        <begin position="24"/>
        <end position="701"/>
    </location>
</feature>
<keyword evidence="10 11" id="KW-0998">Cell outer membrane</keyword>
<comment type="subcellular location">
    <subcellularLocation>
        <location evidence="1 11">Cell outer membrane</location>
        <topology evidence="1 11">Multi-pass membrane protein</topology>
    </subcellularLocation>
</comment>
<keyword evidence="8 11" id="KW-0472">Membrane</keyword>
<evidence type="ECO:0000256" key="8">
    <source>
        <dbReference type="ARBA" id="ARBA00023136"/>
    </source>
</evidence>
<dbReference type="Gene3D" id="2.170.130.10">
    <property type="entry name" value="TonB-dependent receptor, plug domain"/>
    <property type="match status" value="1"/>
</dbReference>
<reference evidence="17" key="1">
    <citation type="submission" date="2017-10" db="EMBL/GenBank/DDBJ databases">
        <title>Completed PacBio SMRT sequence of Methylosinus trichosporium OB3b reveals presence of a third large plasmid.</title>
        <authorList>
            <person name="Charles T.C."/>
            <person name="Lynch M.D.J."/>
            <person name="Heil J.R."/>
            <person name="Cheng J."/>
        </authorList>
    </citation>
    <scope>NUCLEOTIDE SEQUENCE [LARGE SCALE GENOMIC DNA]</scope>
    <source>
        <strain evidence="17">OB3b</strain>
    </source>
</reference>
<feature type="domain" description="TonB-dependent receptor-like beta-barrel" evidence="14">
    <location>
        <begin position="263"/>
        <end position="670"/>
    </location>
</feature>
<dbReference type="NCBIfam" id="TIGR01786">
    <property type="entry name" value="TonB-hemlactrns"/>
    <property type="match status" value="1"/>
</dbReference>
<evidence type="ECO:0000256" key="4">
    <source>
        <dbReference type="ARBA" id="ARBA00022452"/>
    </source>
</evidence>
<evidence type="ECO:0000259" key="15">
    <source>
        <dbReference type="Pfam" id="PF07715"/>
    </source>
</evidence>
<accession>A0A2D2D192</accession>
<dbReference type="PROSITE" id="PS52016">
    <property type="entry name" value="TONB_DEPENDENT_REC_3"/>
    <property type="match status" value="1"/>
</dbReference>
<keyword evidence="7 12" id="KW-0798">TonB box</keyword>
<evidence type="ECO:0000313" key="17">
    <source>
        <dbReference type="Proteomes" id="UP000230709"/>
    </source>
</evidence>
<proteinExistence type="inferred from homology"/>
<gene>
    <name evidence="16" type="ORF">CQW49_12665</name>
</gene>
<dbReference type="NCBIfam" id="TIGR01785">
    <property type="entry name" value="TonB-hemin"/>
    <property type="match status" value="1"/>
</dbReference>
<dbReference type="PANTHER" id="PTHR30069">
    <property type="entry name" value="TONB-DEPENDENT OUTER MEMBRANE RECEPTOR"/>
    <property type="match status" value="1"/>
</dbReference>
<dbReference type="InterPro" id="IPR036942">
    <property type="entry name" value="Beta-barrel_TonB_sf"/>
</dbReference>
<dbReference type="Pfam" id="PF07715">
    <property type="entry name" value="Plug"/>
    <property type="match status" value="1"/>
</dbReference>
<dbReference type="CDD" id="cd01347">
    <property type="entry name" value="ligand_gated_channel"/>
    <property type="match status" value="1"/>
</dbReference>
<dbReference type="InterPro" id="IPR012910">
    <property type="entry name" value="Plug_dom"/>
</dbReference>
<dbReference type="AlphaFoldDB" id="A0A2D2D192"/>
<keyword evidence="4 11" id="KW-1134">Transmembrane beta strand</keyword>
<keyword evidence="9 16" id="KW-0675">Receptor</keyword>
<feature type="domain" description="TonB-dependent receptor plug" evidence="15">
    <location>
        <begin position="54"/>
        <end position="160"/>
    </location>
</feature>
<evidence type="ECO:0000256" key="7">
    <source>
        <dbReference type="ARBA" id="ARBA00023077"/>
    </source>
</evidence>
<dbReference type="InterPro" id="IPR039426">
    <property type="entry name" value="TonB-dep_rcpt-like"/>
</dbReference>
<keyword evidence="5 11" id="KW-0812">Transmembrane</keyword>
<evidence type="ECO:0000256" key="5">
    <source>
        <dbReference type="ARBA" id="ARBA00022692"/>
    </source>
</evidence>
<evidence type="ECO:0000256" key="10">
    <source>
        <dbReference type="ARBA" id="ARBA00023237"/>
    </source>
</evidence>
<evidence type="ECO:0000256" key="12">
    <source>
        <dbReference type="RuleBase" id="RU003357"/>
    </source>
</evidence>
<dbReference type="Proteomes" id="UP000230709">
    <property type="component" value="Chromosome"/>
</dbReference>
<dbReference type="KEGG" id="mtw:CQW49_12665"/>
<organism evidence="16 17">
    <name type="scientific">Methylosinus trichosporium (strain ATCC 35070 / NCIMB 11131 / UNIQEM 75 / OB3b)</name>
    <dbReference type="NCBI Taxonomy" id="595536"/>
    <lineage>
        <taxon>Bacteria</taxon>
        <taxon>Pseudomonadati</taxon>
        <taxon>Pseudomonadota</taxon>
        <taxon>Alphaproteobacteria</taxon>
        <taxon>Hyphomicrobiales</taxon>
        <taxon>Methylocystaceae</taxon>
        <taxon>Methylosinus</taxon>
    </lineage>
</organism>